<dbReference type="Pfam" id="PF00583">
    <property type="entry name" value="Acetyltransf_1"/>
    <property type="match status" value="1"/>
</dbReference>
<evidence type="ECO:0000256" key="1">
    <source>
        <dbReference type="ARBA" id="ARBA00022679"/>
    </source>
</evidence>
<evidence type="ECO:0000256" key="2">
    <source>
        <dbReference type="ARBA" id="ARBA00023315"/>
    </source>
</evidence>
<dbReference type="Proteomes" id="UP001500979">
    <property type="component" value="Unassembled WGS sequence"/>
</dbReference>
<protein>
    <submittedName>
        <fullName evidence="4">GNAT family N-acetyltransferase</fullName>
    </submittedName>
</protein>
<evidence type="ECO:0000313" key="4">
    <source>
        <dbReference type="EMBL" id="GAA2814248.1"/>
    </source>
</evidence>
<gene>
    <name evidence="4" type="ORF">GCM10010470_57150</name>
</gene>
<comment type="caution">
    <text evidence="4">The sequence shown here is derived from an EMBL/GenBank/DDBJ whole genome shotgun (WGS) entry which is preliminary data.</text>
</comment>
<dbReference type="InterPro" id="IPR050832">
    <property type="entry name" value="Bact_Acetyltransf"/>
</dbReference>
<dbReference type="SUPFAM" id="SSF55729">
    <property type="entry name" value="Acyl-CoA N-acyltransferases (Nat)"/>
    <property type="match status" value="1"/>
</dbReference>
<evidence type="ECO:0000259" key="3">
    <source>
        <dbReference type="PROSITE" id="PS51186"/>
    </source>
</evidence>
<dbReference type="InterPro" id="IPR000182">
    <property type="entry name" value="GNAT_dom"/>
</dbReference>
<dbReference type="PANTHER" id="PTHR43877:SF2">
    <property type="entry name" value="AMINOALKYLPHOSPHONATE N-ACETYLTRANSFERASE-RELATED"/>
    <property type="match status" value="1"/>
</dbReference>
<dbReference type="InterPro" id="IPR016181">
    <property type="entry name" value="Acyl_CoA_acyltransferase"/>
</dbReference>
<reference evidence="4 5" key="1">
    <citation type="journal article" date="2019" name="Int. J. Syst. Evol. Microbiol.">
        <title>The Global Catalogue of Microorganisms (GCM) 10K type strain sequencing project: providing services to taxonomists for standard genome sequencing and annotation.</title>
        <authorList>
            <consortium name="The Broad Institute Genomics Platform"/>
            <consortium name="The Broad Institute Genome Sequencing Center for Infectious Disease"/>
            <person name="Wu L."/>
            <person name="Ma J."/>
        </authorList>
    </citation>
    <scope>NUCLEOTIDE SEQUENCE [LARGE SCALE GENOMIC DNA]</scope>
    <source>
        <strain evidence="4 5">JCM 9383</strain>
    </source>
</reference>
<keyword evidence="5" id="KW-1185">Reference proteome</keyword>
<dbReference type="PANTHER" id="PTHR43877">
    <property type="entry name" value="AMINOALKYLPHOSPHONATE N-ACETYLTRANSFERASE-RELATED-RELATED"/>
    <property type="match status" value="1"/>
</dbReference>
<dbReference type="Gene3D" id="3.40.630.30">
    <property type="match status" value="1"/>
</dbReference>
<sequence>MVCAMEIIRRSYDHPDVVALARRLQAEYARIYGYPDVCRGEAAQFTPPKGRFGVGYVEGTPVVMGGWRHRIGKCAELRRMYVPDEHRGNGYSRTMLAWLENTASACGERKMVLETNQRHPVALALFRSAGYTEVEPFGYYADNPLTVYLGRDLPDVLGS</sequence>
<proteinExistence type="predicted"/>
<name>A0ABN3VKK5_9PSEU</name>
<dbReference type="CDD" id="cd04301">
    <property type="entry name" value="NAT_SF"/>
    <property type="match status" value="1"/>
</dbReference>
<dbReference type="PROSITE" id="PS51186">
    <property type="entry name" value="GNAT"/>
    <property type="match status" value="1"/>
</dbReference>
<dbReference type="EMBL" id="BAAAUX010000027">
    <property type="protein sequence ID" value="GAA2814248.1"/>
    <property type="molecule type" value="Genomic_DNA"/>
</dbReference>
<feature type="domain" description="N-acetyltransferase" evidence="3">
    <location>
        <begin position="7"/>
        <end position="154"/>
    </location>
</feature>
<accession>A0ABN3VKK5</accession>
<organism evidence="4 5">
    <name type="scientific">Saccharopolyspora taberi</name>
    <dbReference type="NCBI Taxonomy" id="60895"/>
    <lineage>
        <taxon>Bacteria</taxon>
        <taxon>Bacillati</taxon>
        <taxon>Actinomycetota</taxon>
        <taxon>Actinomycetes</taxon>
        <taxon>Pseudonocardiales</taxon>
        <taxon>Pseudonocardiaceae</taxon>
        <taxon>Saccharopolyspora</taxon>
    </lineage>
</organism>
<keyword evidence="2" id="KW-0012">Acyltransferase</keyword>
<keyword evidence="1" id="KW-0808">Transferase</keyword>
<evidence type="ECO:0000313" key="5">
    <source>
        <dbReference type="Proteomes" id="UP001500979"/>
    </source>
</evidence>